<dbReference type="Pfam" id="PF25084">
    <property type="entry name" value="LbH_EIF2B"/>
    <property type="match status" value="1"/>
</dbReference>
<dbReference type="SUPFAM" id="SSF53448">
    <property type="entry name" value="Nucleotide-diphospho-sugar transferases"/>
    <property type="match status" value="1"/>
</dbReference>
<evidence type="ECO:0000256" key="6">
    <source>
        <dbReference type="ARBA" id="ARBA00046432"/>
    </source>
</evidence>
<gene>
    <name evidence="9" type="ORF">SPHA_18975</name>
</gene>
<proteinExistence type="inferred from homology"/>
<feature type="region of interest" description="Disordered" evidence="7">
    <location>
        <begin position="424"/>
        <end position="501"/>
    </location>
</feature>
<dbReference type="PANTHER" id="PTHR45887:SF1">
    <property type="entry name" value="TRANSLATION INITIATION FACTOR EIF-2B SUBUNIT EPSILON"/>
    <property type="match status" value="1"/>
</dbReference>
<feature type="compositionally biased region" description="Acidic residues" evidence="7">
    <location>
        <begin position="452"/>
        <end position="463"/>
    </location>
</feature>
<dbReference type="InterPro" id="IPR051956">
    <property type="entry name" value="eIF2B_epsilon"/>
</dbReference>
<name>A0A812BJV9_ACAPH</name>
<dbReference type="AlphaFoldDB" id="A0A812BJV9"/>
<dbReference type="PROSITE" id="PS51363">
    <property type="entry name" value="W2"/>
    <property type="match status" value="1"/>
</dbReference>
<dbReference type="SMART" id="SM00515">
    <property type="entry name" value="eIF5C"/>
    <property type="match status" value="1"/>
</dbReference>
<keyword evidence="3" id="KW-0963">Cytoplasm</keyword>
<evidence type="ECO:0000256" key="2">
    <source>
        <dbReference type="ARBA" id="ARBA00007878"/>
    </source>
</evidence>
<evidence type="ECO:0000313" key="9">
    <source>
        <dbReference type="EMBL" id="CAE1233510.1"/>
    </source>
</evidence>
<dbReference type="InterPro" id="IPR005835">
    <property type="entry name" value="NTP_transferase_dom"/>
</dbReference>
<dbReference type="Gene3D" id="2.160.10.10">
    <property type="entry name" value="Hexapeptide repeat proteins"/>
    <property type="match status" value="1"/>
</dbReference>
<comment type="caution">
    <text evidence="9">The sequence shown here is derived from an EMBL/GenBank/DDBJ whole genome shotgun (WGS) entry which is preliminary data.</text>
</comment>
<dbReference type="EMBL" id="CAHIKZ030000686">
    <property type="protein sequence ID" value="CAE1233510.1"/>
    <property type="molecule type" value="Genomic_DNA"/>
</dbReference>
<dbReference type="InterPro" id="IPR044123">
    <property type="entry name" value="W2_eIF2B_epsilon"/>
</dbReference>
<dbReference type="PANTHER" id="PTHR45887">
    <property type="entry name" value="TRANSLATION INITIATION FACTOR EIF-2B SUBUNIT EPSILON"/>
    <property type="match status" value="1"/>
</dbReference>
<dbReference type="Pfam" id="PF02020">
    <property type="entry name" value="W2"/>
    <property type="match status" value="1"/>
</dbReference>
<evidence type="ECO:0000313" key="10">
    <source>
        <dbReference type="Proteomes" id="UP000597762"/>
    </source>
</evidence>
<dbReference type="GO" id="GO:0005085">
    <property type="term" value="F:guanyl-nucleotide exchange factor activity"/>
    <property type="evidence" value="ECO:0007669"/>
    <property type="project" value="InterPro"/>
</dbReference>
<evidence type="ECO:0000256" key="5">
    <source>
        <dbReference type="ARBA" id="ARBA00044345"/>
    </source>
</evidence>
<dbReference type="Gene3D" id="1.25.40.180">
    <property type="match status" value="1"/>
</dbReference>
<evidence type="ECO:0000259" key="8">
    <source>
        <dbReference type="PROSITE" id="PS51363"/>
    </source>
</evidence>
<dbReference type="InterPro" id="IPR003307">
    <property type="entry name" value="W2_domain"/>
</dbReference>
<dbReference type="GO" id="GO:0003743">
    <property type="term" value="F:translation initiation factor activity"/>
    <property type="evidence" value="ECO:0007669"/>
    <property type="project" value="TreeGrafter"/>
</dbReference>
<dbReference type="Proteomes" id="UP000597762">
    <property type="component" value="Unassembled WGS sequence"/>
</dbReference>
<comment type="subcellular location">
    <subcellularLocation>
        <location evidence="1">Cytoplasm</location>
        <location evidence="1">Cytosol</location>
    </subcellularLocation>
</comment>
<dbReference type="SUPFAM" id="SSF48371">
    <property type="entry name" value="ARM repeat"/>
    <property type="match status" value="1"/>
</dbReference>
<feature type="compositionally biased region" description="Polar residues" evidence="7">
    <location>
        <begin position="437"/>
        <end position="448"/>
    </location>
</feature>
<dbReference type="GO" id="GO:0031369">
    <property type="term" value="F:translation initiation factor binding"/>
    <property type="evidence" value="ECO:0007669"/>
    <property type="project" value="InterPro"/>
</dbReference>
<dbReference type="CDD" id="cd11558">
    <property type="entry name" value="W2_eIF2B_epsilon"/>
    <property type="match status" value="1"/>
</dbReference>
<evidence type="ECO:0000256" key="7">
    <source>
        <dbReference type="SAM" id="MobiDB-lite"/>
    </source>
</evidence>
<protein>
    <recommendedName>
        <fullName evidence="4">Translation initiation factor eIF2B subunit epsilon</fullName>
    </recommendedName>
    <alternativeName>
        <fullName evidence="5">eIF2B GDP-GTP exchange factor subunit epsilon</fullName>
    </alternativeName>
</protein>
<comment type="similarity">
    <text evidence="2">Belongs to the eIF-2B gamma/epsilon subunits family.</text>
</comment>
<evidence type="ECO:0000256" key="1">
    <source>
        <dbReference type="ARBA" id="ARBA00004514"/>
    </source>
</evidence>
<sequence length="718" mass="81528">MSKNKSSGSDLKQEDVLQAVVLADSFDFRFSPITRSAPRVILPLVSIPMLDYTLEALENADFDEVIVFCSYHAKDIEKHLELWQKKASFNLIVLTLKGCFSLGDAMRDIDNRSLLRSDFLLLFGDLVTNLKLDELIEVHKANRQKDKSAVLTMVMTEVNPSHPSRHYDNDYLVVVSRDNNRVRHFQRSSHEFKIPSAVAKTEVNILFGLLDCHLCICSPVIPQMFIDDFDFQTRDDLIKGVLLNEEIMGKSIYLHVPNEGYACRVINPQLYCAVSLDILRRWSYPYVPDLFMPTLTSNKEIYPVSYRSNNVYQAKNVVLERGCKLLKNVFVGQNTNIDSGSVISDSVIGNNCIIGKNVEITGAYLWDNVKISDSCIIHRSILCSNTELKSKVTIKDNCILSWGVIVGDISKTVVLERQTQLIRASDSEEENKKNPDTETYGSETNAITYDNIDNDDGYDEEDETFTKDKWGIKILGPEPEDDDDDSDSDDSNSDVGYSNVEEFEANAYYPELIDTMQRAEEMNTSPENLILEINSLKHSYNISIKEVNQTVMQATIEMPLKKIQSDSAKEIAKSVLDNIKSKLPVLKNYIQTTESQRDCLDVLESNSKKDTKIASILLVLLQLLYDKDILEEDIITGWFNELTDGKLRQKVSRKKLPLSSSQNKYLIPPKPTLHHISFLHLRNAPPLTSLVSSFSHLFAPEDIVSREGRFFPLLRKLT</sequence>
<feature type="compositionally biased region" description="Acidic residues" evidence="7">
    <location>
        <begin position="478"/>
        <end position="492"/>
    </location>
</feature>
<dbReference type="OrthoDB" id="424572at2759"/>
<accession>A0A812BJV9</accession>
<feature type="domain" description="W2" evidence="8">
    <location>
        <begin position="502"/>
        <end position="718"/>
    </location>
</feature>
<keyword evidence="10" id="KW-1185">Reference proteome</keyword>
<evidence type="ECO:0000256" key="3">
    <source>
        <dbReference type="ARBA" id="ARBA00022490"/>
    </source>
</evidence>
<evidence type="ECO:0000256" key="4">
    <source>
        <dbReference type="ARBA" id="ARBA00044144"/>
    </source>
</evidence>
<dbReference type="GO" id="GO:0005851">
    <property type="term" value="C:eukaryotic translation initiation factor 2B complex"/>
    <property type="evidence" value="ECO:0007669"/>
    <property type="project" value="TreeGrafter"/>
</dbReference>
<dbReference type="Pfam" id="PF00483">
    <property type="entry name" value="NTP_transferase"/>
    <property type="match status" value="1"/>
</dbReference>
<dbReference type="InterPro" id="IPR016024">
    <property type="entry name" value="ARM-type_fold"/>
</dbReference>
<dbReference type="InterPro" id="IPR029044">
    <property type="entry name" value="Nucleotide-diphossugar_trans"/>
</dbReference>
<comment type="subunit">
    <text evidence="6">Component of the translation initiation factor 2B (eIF2B) complex which is a heterodecamer of two sets of five different subunits: alpha, beta, gamma, delta and epsilon. Subunits alpha, beta and delta comprise a regulatory subcomplex and subunits epsilon and gamma comprise a catalytic subcomplex. Within the complex, the hexameric regulatory complex resides at the center, with the two heterodimeric catalytic subcomplexes bound on opposite sides.</text>
</comment>
<organism evidence="9 10">
    <name type="scientific">Acanthosepion pharaonis</name>
    <name type="common">Pharaoh cuttlefish</name>
    <name type="synonym">Sepia pharaonis</name>
    <dbReference type="NCBI Taxonomy" id="158019"/>
    <lineage>
        <taxon>Eukaryota</taxon>
        <taxon>Metazoa</taxon>
        <taxon>Spiralia</taxon>
        <taxon>Lophotrochozoa</taxon>
        <taxon>Mollusca</taxon>
        <taxon>Cephalopoda</taxon>
        <taxon>Coleoidea</taxon>
        <taxon>Decapodiformes</taxon>
        <taxon>Sepiida</taxon>
        <taxon>Sepiina</taxon>
        <taxon>Sepiidae</taxon>
        <taxon>Acanthosepion</taxon>
    </lineage>
</organism>
<dbReference type="Gene3D" id="3.90.550.10">
    <property type="entry name" value="Spore Coat Polysaccharide Biosynthesis Protein SpsA, Chain A"/>
    <property type="match status" value="1"/>
</dbReference>
<reference evidence="9" key="1">
    <citation type="submission" date="2021-01" db="EMBL/GenBank/DDBJ databases">
        <authorList>
            <person name="Li R."/>
            <person name="Bekaert M."/>
        </authorList>
    </citation>
    <scope>NUCLEOTIDE SEQUENCE</scope>
    <source>
        <strain evidence="9">Farmed</strain>
    </source>
</reference>
<dbReference type="InterPro" id="IPR056764">
    <property type="entry name" value="LbH_EIF2B3/5"/>
</dbReference>